<dbReference type="EMBL" id="QPKB01000002">
    <property type="protein sequence ID" value="RWR75248.1"/>
    <property type="molecule type" value="Genomic_DNA"/>
</dbReference>
<evidence type="ECO:0000256" key="4">
    <source>
        <dbReference type="ARBA" id="ARBA00023253"/>
    </source>
</evidence>
<keyword evidence="3 7" id="KW-0808">Transferase</keyword>
<organism evidence="7 8">
    <name type="scientific">Cinnamomum micranthum f. kanehirae</name>
    <dbReference type="NCBI Taxonomy" id="337451"/>
    <lineage>
        <taxon>Eukaryota</taxon>
        <taxon>Viridiplantae</taxon>
        <taxon>Streptophyta</taxon>
        <taxon>Embryophyta</taxon>
        <taxon>Tracheophyta</taxon>
        <taxon>Spermatophyta</taxon>
        <taxon>Magnoliopsida</taxon>
        <taxon>Magnoliidae</taxon>
        <taxon>Laurales</taxon>
        <taxon>Lauraceae</taxon>
        <taxon>Cinnamomum</taxon>
    </lineage>
</organism>
<dbReference type="AlphaFoldDB" id="A0A3S3MK85"/>
<evidence type="ECO:0000313" key="7">
    <source>
        <dbReference type="EMBL" id="RWR75248.1"/>
    </source>
</evidence>
<dbReference type="GO" id="GO:0016757">
    <property type="term" value="F:glycosyltransferase activity"/>
    <property type="evidence" value="ECO:0007669"/>
    <property type="project" value="UniProtKB-KW"/>
</dbReference>
<evidence type="ECO:0000256" key="1">
    <source>
        <dbReference type="ARBA" id="ARBA00007737"/>
    </source>
</evidence>
<keyword evidence="8" id="KW-1185">Reference proteome</keyword>
<dbReference type="Pfam" id="PF10250">
    <property type="entry name" value="O-FucT"/>
    <property type="match status" value="1"/>
</dbReference>
<evidence type="ECO:0000256" key="5">
    <source>
        <dbReference type="ARBA" id="ARBA00023277"/>
    </source>
</evidence>
<gene>
    <name evidence="7" type="ORF">CKAN_00362200</name>
</gene>
<evidence type="ECO:0000313" key="8">
    <source>
        <dbReference type="Proteomes" id="UP000283530"/>
    </source>
</evidence>
<sequence>MALDMRRQVLGAFLTITMFAMLANMIKRDQFESVEVNLFETSSAHFNIVEDKKGVSKLAEVVDERELKPCWNRPVSRETEQHKGFITFSLSNGPEYHVSQVANAVVIAWHLGATLLVPDIRGSNLSEKNFHEIYDVDQFVNSLDGIVKIAREKPTEIATRKPEVVRVPDWVTEDYIAQHIEPVFIRKRNLRLVTFFPSINMKMKKPEKKDKDSVACLAMFSTLKLQPNVQEVIDLMVGRLRTLSRDSGGQFIAVDLRLEVQQKKGCKGGGSVQGKNCYSAEEVGKFLRNIGFNKDTTIYLTQPRWHENHNALRDMFPKTYTKESIIPALDKDKFLYNRSSELMEAMDFYICAQSDVFVPAISSLFYANVAGKRIPSGKTQMLVPPQVLSSASASASDFVSPYISKKTHLAYSCFC</sequence>
<dbReference type="InterPro" id="IPR024709">
    <property type="entry name" value="FucosylTrfase_pln"/>
</dbReference>
<reference evidence="7 8" key="1">
    <citation type="journal article" date="2019" name="Nat. Plants">
        <title>Stout camphor tree genome fills gaps in understanding of flowering plant genome evolution.</title>
        <authorList>
            <person name="Chaw S.M."/>
            <person name="Liu Y.C."/>
            <person name="Wu Y.W."/>
            <person name="Wang H.Y."/>
            <person name="Lin C.I."/>
            <person name="Wu C.S."/>
            <person name="Ke H.M."/>
            <person name="Chang L.Y."/>
            <person name="Hsu C.Y."/>
            <person name="Yang H.T."/>
            <person name="Sudianto E."/>
            <person name="Hsu M.H."/>
            <person name="Wu K.P."/>
            <person name="Wang L.N."/>
            <person name="Leebens-Mack J.H."/>
            <person name="Tsai I.J."/>
        </authorList>
    </citation>
    <scope>NUCLEOTIDE SEQUENCE [LARGE SCALE GENOMIC DNA]</scope>
    <source>
        <strain evidence="8">cv. Chaw 1501</strain>
        <tissue evidence="7">Young leaves</tissue>
    </source>
</reference>
<name>A0A3S3MK85_9MAGN</name>
<accession>A0A3S3MK85</accession>
<dbReference type="Gene3D" id="3.40.50.11350">
    <property type="match status" value="1"/>
</dbReference>
<proteinExistence type="inferred from homology"/>
<comment type="similarity">
    <text evidence="1">Belongs to the glycosyltransferase GT106 family.</text>
</comment>
<dbReference type="GO" id="GO:0006004">
    <property type="term" value="P:fucose metabolic process"/>
    <property type="evidence" value="ECO:0007669"/>
    <property type="project" value="UniProtKB-KW"/>
</dbReference>
<dbReference type="PANTHER" id="PTHR31288:SF5">
    <property type="entry name" value="PROTEIN MANNAN SYNTHESIS-RELATED 1"/>
    <property type="match status" value="1"/>
</dbReference>
<keyword evidence="4" id="KW-0294">Fucose metabolism</keyword>
<keyword evidence="2 7" id="KW-0328">Glycosyltransferase</keyword>
<evidence type="ECO:0000256" key="3">
    <source>
        <dbReference type="ARBA" id="ARBA00022679"/>
    </source>
</evidence>
<protein>
    <recommendedName>
        <fullName evidence="6">O-fucosyltransferase family protein</fullName>
    </recommendedName>
</protein>
<keyword evidence="5" id="KW-0119">Carbohydrate metabolism</keyword>
<dbReference type="PANTHER" id="PTHR31288">
    <property type="entry name" value="O-FUCOSYLTRANSFERASE FAMILY PROTEIN"/>
    <property type="match status" value="1"/>
</dbReference>
<dbReference type="PIRSF" id="PIRSF009360">
    <property type="entry name" value="UCP009360"/>
    <property type="match status" value="1"/>
</dbReference>
<evidence type="ECO:0000256" key="6">
    <source>
        <dbReference type="ARBA" id="ARBA00030350"/>
    </source>
</evidence>
<dbReference type="Proteomes" id="UP000283530">
    <property type="component" value="Unassembled WGS sequence"/>
</dbReference>
<evidence type="ECO:0000256" key="2">
    <source>
        <dbReference type="ARBA" id="ARBA00022676"/>
    </source>
</evidence>
<comment type="caution">
    <text evidence="7">The sequence shown here is derived from an EMBL/GenBank/DDBJ whole genome shotgun (WGS) entry which is preliminary data.</text>
</comment>
<dbReference type="OrthoDB" id="1899018at2759"/>
<dbReference type="InterPro" id="IPR019378">
    <property type="entry name" value="GDP-Fuc_O-FucTrfase"/>
</dbReference>